<evidence type="ECO:0000313" key="2">
    <source>
        <dbReference type="Proteomes" id="UP000324800"/>
    </source>
</evidence>
<protein>
    <submittedName>
        <fullName evidence="1">Uncharacterized protein</fullName>
    </submittedName>
</protein>
<dbReference type="EMBL" id="SNRW01043999">
    <property type="protein sequence ID" value="KAA6325905.1"/>
    <property type="molecule type" value="Genomic_DNA"/>
</dbReference>
<proteinExistence type="predicted"/>
<dbReference type="Proteomes" id="UP000324800">
    <property type="component" value="Unassembled WGS sequence"/>
</dbReference>
<sequence>RTPRDVQQFLVVCRKIYQLLQHPRYPNIIQSITQLTPAFIIKEAKQGRLEGMKFFHSDKDEDCTIAIDPVIKEGIVRFEIVFENTRLWISIGIADASCSFAAGNGPWEDEN</sequence>
<comment type="caution">
    <text evidence="1">The sequence shown here is derived from an EMBL/GenBank/DDBJ whole genome shotgun (WGS) entry which is preliminary data.</text>
</comment>
<reference evidence="1 2" key="1">
    <citation type="submission" date="2019-03" db="EMBL/GenBank/DDBJ databases">
        <title>Single cell metagenomics reveals metabolic interactions within the superorganism composed of flagellate Streblomastix strix and complex community of Bacteroidetes bacteria on its surface.</title>
        <authorList>
            <person name="Treitli S.C."/>
            <person name="Kolisko M."/>
            <person name="Husnik F."/>
            <person name="Keeling P."/>
            <person name="Hampl V."/>
        </authorList>
    </citation>
    <scope>NUCLEOTIDE SEQUENCE [LARGE SCALE GENOMIC DNA]</scope>
    <source>
        <strain evidence="1">ST1C</strain>
    </source>
</reference>
<name>A0A5J4QX35_9EUKA</name>
<gene>
    <name evidence="1" type="ORF">EZS28_054016</name>
</gene>
<dbReference type="AlphaFoldDB" id="A0A5J4QX35"/>
<evidence type="ECO:0000313" key="1">
    <source>
        <dbReference type="EMBL" id="KAA6325905.1"/>
    </source>
</evidence>
<accession>A0A5J4QX35</accession>
<feature type="non-terminal residue" evidence="1">
    <location>
        <position position="1"/>
    </location>
</feature>
<organism evidence="1 2">
    <name type="scientific">Streblomastix strix</name>
    <dbReference type="NCBI Taxonomy" id="222440"/>
    <lineage>
        <taxon>Eukaryota</taxon>
        <taxon>Metamonada</taxon>
        <taxon>Preaxostyla</taxon>
        <taxon>Oxymonadida</taxon>
        <taxon>Streblomastigidae</taxon>
        <taxon>Streblomastix</taxon>
    </lineage>
</organism>